<dbReference type="EMBL" id="LIAE01008288">
    <property type="protein sequence ID" value="PAV74707.1"/>
    <property type="molecule type" value="Genomic_DNA"/>
</dbReference>
<protein>
    <submittedName>
        <fullName evidence="1">Uncharacterized protein</fullName>
    </submittedName>
</protein>
<evidence type="ECO:0000313" key="2">
    <source>
        <dbReference type="Proteomes" id="UP000218231"/>
    </source>
</evidence>
<name>A0A2A2KLC8_9BILA</name>
<comment type="caution">
    <text evidence="1">The sequence shown here is derived from an EMBL/GenBank/DDBJ whole genome shotgun (WGS) entry which is preliminary data.</text>
</comment>
<evidence type="ECO:0000313" key="1">
    <source>
        <dbReference type="EMBL" id="PAV74707.1"/>
    </source>
</evidence>
<gene>
    <name evidence="1" type="ORF">WR25_15322</name>
</gene>
<sequence length="112" mass="12898">MANRRALAQTLDDFLSIPAGEWELGEIIKFLPQLVAAHNDLRKQFENKEKEIDTVMHMNRALQMKLDSIKSTMAQYAGQISHEAGRLMALKKRDDDLIKYIDQNIDKTDKPN</sequence>
<dbReference type="AlphaFoldDB" id="A0A2A2KLC8"/>
<proteinExistence type="predicted"/>
<accession>A0A2A2KLC8</accession>
<organism evidence="1 2">
    <name type="scientific">Diploscapter pachys</name>
    <dbReference type="NCBI Taxonomy" id="2018661"/>
    <lineage>
        <taxon>Eukaryota</taxon>
        <taxon>Metazoa</taxon>
        <taxon>Ecdysozoa</taxon>
        <taxon>Nematoda</taxon>
        <taxon>Chromadorea</taxon>
        <taxon>Rhabditida</taxon>
        <taxon>Rhabditina</taxon>
        <taxon>Rhabditomorpha</taxon>
        <taxon>Rhabditoidea</taxon>
        <taxon>Rhabditidae</taxon>
        <taxon>Diploscapter</taxon>
    </lineage>
</organism>
<keyword evidence="2" id="KW-1185">Reference proteome</keyword>
<dbReference type="Proteomes" id="UP000218231">
    <property type="component" value="Unassembled WGS sequence"/>
</dbReference>
<reference evidence="1 2" key="1">
    <citation type="journal article" date="2017" name="Curr. Biol.">
        <title>Genome architecture and evolution of a unichromosomal asexual nematode.</title>
        <authorList>
            <person name="Fradin H."/>
            <person name="Zegar C."/>
            <person name="Gutwein M."/>
            <person name="Lucas J."/>
            <person name="Kovtun M."/>
            <person name="Corcoran D."/>
            <person name="Baugh L.R."/>
            <person name="Kiontke K."/>
            <person name="Gunsalus K."/>
            <person name="Fitch D.H."/>
            <person name="Piano F."/>
        </authorList>
    </citation>
    <scope>NUCLEOTIDE SEQUENCE [LARGE SCALE GENOMIC DNA]</scope>
    <source>
        <strain evidence="1">PF1309</strain>
    </source>
</reference>